<name>A0A409VGB6_9AGAR</name>
<reference evidence="19 20" key="1">
    <citation type="journal article" date="2018" name="Evol. Lett.">
        <title>Horizontal gene cluster transfer increased hallucinogenic mushroom diversity.</title>
        <authorList>
            <person name="Reynolds H.T."/>
            <person name="Vijayakumar V."/>
            <person name="Gluck-Thaler E."/>
            <person name="Korotkin H.B."/>
            <person name="Matheny P.B."/>
            <person name="Slot J.C."/>
        </authorList>
    </citation>
    <scope>NUCLEOTIDE SEQUENCE [LARGE SCALE GENOMIC DNA]</scope>
    <source>
        <strain evidence="19 20">2629</strain>
    </source>
</reference>
<evidence type="ECO:0000256" key="12">
    <source>
        <dbReference type="ARBA" id="ARBA00023002"/>
    </source>
</evidence>
<feature type="transmembrane region" description="Helical" evidence="17">
    <location>
        <begin position="213"/>
        <end position="235"/>
    </location>
</feature>
<evidence type="ECO:0000256" key="17">
    <source>
        <dbReference type="RuleBase" id="RU364047"/>
    </source>
</evidence>
<evidence type="ECO:0000256" key="2">
    <source>
        <dbReference type="ARBA" id="ARBA00004477"/>
    </source>
</evidence>
<sequence>MANSSLNRHGVVQTGLACIHSLLFDSRYFWILAGLVILGEVALTSLIVQYVPYTEIDWETYMIQIKVFLGGQHNYSLITGPTGPLVYPAGHVRVHQFLYDITGGGINVPLAQWIYSTLYIASLFLSCSIYRLAGNVPNWAILLLPLSKRLHSIYVLRLFNDCWAVVAVQAAIVAFQRGYFDTGIMLFSFALSVKMSILLYLPGLLVILVKRRGLVSTFMSMVTIAATQILFAIPFLKEDPWAYLRCAFDFERVFLYKWTVNWRFFDEETFLSPRLSVALLVGHLSLLVAFGLFKWCELDGGTWFVIRRALKRPLLPAEIALTTPDFVATVLFTSNLLLLTMAKKKSEKPQNVAANGNTISSTPQVVFPDVAAKTNLECQTILDDQIIVIDNLFSLQECKSYVKFIDSLPLELTPPKKRGEAERVNHRFSVSSLDFAQKLHALLLPHLPSFPYPTSMRRPAAPESPRHPQFCNSNIRVYKYTASQYFGPHYDDSVKDPLTGAKSEWTLLIYLTGIEDGVEGGETLFYKEERGKPRKVITPQLKRGTALLHRYVITSDGNLVAQLTLL</sequence>
<keyword evidence="9 17" id="KW-0256">Endoplasmic reticulum</keyword>
<feature type="transmembrane region" description="Helical" evidence="17">
    <location>
        <begin position="29"/>
        <end position="51"/>
    </location>
</feature>
<feature type="transmembrane region" description="Helical" evidence="17">
    <location>
        <begin position="314"/>
        <end position="339"/>
    </location>
</feature>
<evidence type="ECO:0000256" key="10">
    <source>
        <dbReference type="ARBA" id="ARBA00022964"/>
    </source>
</evidence>
<dbReference type="OrthoDB" id="20028at2759"/>
<comment type="similarity">
    <text evidence="16">Belongs to the glycosyltransferase ALG3 family.</text>
</comment>
<dbReference type="Pfam" id="PF05208">
    <property type="entry name" value="ALG3"/>
    <property type="match status" value="1"/>
</dbReference>
<evidence type="ECO:0000256" key="13">
    <source>
        <dbReference type="ARBA" id="ARBA00023136"/>
    </source>
</evidence>
<dbReference type="STRING" id="181874.A0A409VGB6"/>
<comment type="catalytic activity">
    <reaction evidence="15 17">
        <text>an alpha-D-Man-(1-&gt;2)-alpha-D-Man-(1-&gt;2)-alpha-D-Man-(1-&gt;3)-[alpha-D-Man-(1-&gt;6)]-beta-D-Man-(1-&gt;4)-beta-D-GlcNAc-(1-&gt;4)-alpha-D-GlcNAc-diphospho-di-trans,poly-cis-dolichol + a di-trans,poly-cis-dolichyl beta-D-mannosyl phosphate = an alpha-D-Man-(1-&gt;2)-alpha-D-Man-(1-&gt;2)-alpha-D-Man-(1-&gt;3)-[alpha-D-Man-(1-&gt;3)-alpha-D-Man-(1-&gt;6)]-beta-D-Man-(1-&gt;4)-beta-D-GlcNAc-(1-&gt;4)-alpha-D-GlcNAc-diphospho-di-trans,poly-cis-dolichol + a di-trans,poly-cis-dolichyl phosphate + H(+)</text>
        <dbReference type="Rhea" id="RHEA:29527"/>
        <dbReference type="Rhea" id="RHEA-COMP:19498"/>
        <dbReference type="Rhea" id="RHEA-COMP:19501"/>
        <dbReference type="Rhea" id="RHEA-COMP:19516"/>
        <dbReference type="Rhea" id="RHEA-COMP:19517"/>
        <dbReference type="ChEBI" id="CHEBI:15378"/>
        <dbReference type="ChEBI" id="CHEBI:57683"/>
        <dbReference type="ChEBI" id="CHEBI:58211"/>
        <dbReference type="ChEBI" id="CHEBI:132515"/>
        <dbReference type="ChEBI" id="CHEBI:132516"/>
        <dbReference type="EC" id="2.4.1.258"/>
    </reaction>
    <physiologicalReaction direction="left-to-right" evidence="15 17">
        <dbReference type="Rhea" id="RHEA:29528"/>
    </physiologicalReaction>
</comment>
<dbReference type="Proteomes" id="UP000284842">
    <property type="component" value="Unassembled WGS sequence"/>
</dbReference>
<keyword evidence="6 17" id="KW-0328">Glycosyltransferase</keyword>
<keyword evidence="7 17" id="KW-0808">Transferase</keyword>
<evidence type="ECO:0000256" key="4">
    <source>
        <dbReference type="ARBA" id="ARBA00011964"/>
    </source>
</evidence>
<comment type="caution">
    <text evidence="19">The sequence shown here is derived from an EMBL/GenBank/DDBJ whole genome shotgun (WGS) entry which is preliminary data.</text>
</comment>
<dbReference type="FunCoup" id="A0A409VGB6">
    <property type="interactions" value="421"/>
</dbReference>
<dbReference type="GO" id="GO:0016705">
    <property type="term" value="F:oxidoreductase activity, acting on paired donors, with incorporation or reduction of molecular oxygen"/>
    <property type="evidence" value="ECO:0007669"/>
    <property type="project" value="InterPro"/>
</dbReference>
<feature type="transmembrane region" description="Helical" evidence="17">
    <location>
        <begin position="113"/>
        <end position="133"/>
    </location>
</feature>
<comment type="subcellular location">
    <subcellularLocation>
        <location evidence="2 17">Endoplasmic reticulum membrane</location>
        <topology evidence="2 17">Multi-pass membrane protein</topology>
    </subcellularLocation>
</comment>
<evidence type="ECO:0000313" key="20">
    <source>
        <dbReference type="Proteomes" id="UP000284842"/>
    </source>
</evidence>
<dbReference type="SMART" id="SM00702">
    <property type="entry name" value="P4Hc"/>
    <property type="match status" value="1"/>
</dbReference>
<keyword evidence="20" id="KW-1185">Reference proteome</keyword>
<comment type="cofactor">
    <cofactor evidence="1">
        <name>L-ascorbate</name>
        <dbReference type="ChEBI" id="CHEBI:38290"/>
    </cofactor>
</comment>
<feature type="transmembrane region" description="Helical" evidence="17">
    <location>
        <begin position="182"/>
        <end position="201"/>
    </location>
</feature>
<gene>
    <name evidence="19" type="ORF">CVT24_011439</name>
</gene>
<evidence type="ECO:0000256" key="8">
    <source>
        <dbReference type="ARBA" id="ARBA00022692"/>
    </source>
</evidence>
<dbReference type="GO" id="GO:0005506">
    <property type="term" value="F:iron ion binding"/>
    <property type="evidence" value="ECO:0007669"/>
    <property type="project" value="InterPro"/>
</dbReference>
<dbReference type="UniPathway" id="UPA00378"/>
<dbReference type="InterPro" id="IPR006620">
    <property type="entry name" value="Pro_4_hyd_alph"/>
</dbReference>
<evidence type="ECO:0000256" key="7">
    <source>
        <dbReference type="ARBA" id="ARBA00022679"/>
    </source>
</evidence>
<dbReference type="Gene3D" id="2.60.120.620">
    <property type="entry name" value="q2cbj1_9rhob like domain"/>
    <property type="match status" value="1"/>
</dbReference>
<evidence type="ECO:0000256" key="5">
    <source>
        <dbReference type="ARBA" id="ARBA00015561"/>
    </source>
</evidence>
<proteinExistence type="inferred from homology"/>
<organism evidence="19 20">
    <name type="scientific">Panaeolus cyanescens</name>
    <dbReference type="NCBI Taxonomy" id="181874"/>
    <lineage>
        <taxon>Eukaryota</taxon>
        <taxon>Fungi</taxon>
        <taxon>Dikarya</taxon>
        <taxon>Basidiomycota</taxon>
        <taxon>Agaricomycotina</taxon>
        <taxon>Agaricomycetes</taxon>
        <taxon>Agaricomycetidae</taxon>
        <taxon>Agaricales</taxon>
        <taxon>Agaricineae</taxon>
        <taxon>Galeropsidaceae</taxon>
        <taxon>Panaeolus</taxon>
    </lineage>
</organism>
<comment type="pathway">
    <text evidence="3 17">Protein modification; protein glycosylation.</text>
</comment>
<dbReference type="GO" id="GO:0051213">
    <property type="term" value="F:dioxygenase activity"/>
    <property type="evidence" value="ECO:0007669"/>
    <property type="project" value="UniProtKB-KW"/>
</dbReference>
<dbReference type="InterPro" id="IPR007873">
    <property type="entry name" value="Glycosyltransferase_ALG3"/>
</dbReference>
<evidence type="ECO:0000256" key="9">
    <source>
        <dbReference type="ARBA" id="ARBA00022824"/>
    </source>
</evidence>
<evidence type="ECO:0000256" key="6">
    <source>
        <dbReference type="ARBA" id="ARBA00022676"/>
    </source>
</evidence>
<evidence type="ECO:0000256" key="1">
    <source>
        <dbReference type="ARBA" id="ARBA00001961"/>
    </source>
</evidence>
<dbReference type="EC" id="2.4.1.258" evidence="4 17"/>
<evidence type="ECO:0000256" key="16">
    <source>
        <dbReference type="ARBA" id="ARBA00093457"/>
    </source>
</evidence>
<keyword evidence="13 17" id="KW-0472">Membrane</keyword>
<dbReference type="GO" id="GO:0031418">
    <property type="term" value="F:L-ascorbic acid binding"/>
    <property type="evidence" value="ECO:0007669"/>
    <property type="project" value="InterPro"/>
</dbReference>
<feature type="transmembrane region" description="Helical" evidence="17">
    <location>
        <begin position="275"/>
        <end position="293"/>
    </location>
</feature>
<feature type="transmembrane region" description="Helical" evidence="17">
    <location>
        <begin position="154"/>
        <end position="176"/>
    </location>
</feature>
<evidence type="ECO:0000313" key="19">
    <source>
        <dbReference type="EMBL" id="PPQ65312.1"/>
    </source>
</evidence>
<dbReference type="PANTHER" id="PTHR12646">
    <property type="entry name" value="NOT56 - RELATED"/>
    <property type="match status" value="1"/>
</dbReference>
<evidence type="ECO:0000259" key="18">
    <source>
        <dbReference type="SMART" id="SM00702"/>
    </source>
</evidence>
<evidence type="ECO:0000256" key="15">
    <source>
        <dbReference type="ARBA" id="ARBA00049506"/>
    </source>
</evidence>
<dbReference type="PANTHER" id="PTHR12646:SF0">
    <property type="entry name" value="DOL-P-MAN:MAN(5)GLCNAC(2)-PP-DOL ALPHA-1,3-MANNOSYLTRANSFERASE"/>
    <property type="match status" value="1"/>
</dbReference>
<dbReference type="GO" id="GO:0005789">
    <property type="term" value="C:endoplasmic reticulum membrane"/>
    <property type="evidence" value="ECO:0007669"/>
    <property type="project" value="UniProtKB-SubCell"/>
</dbReference>
<dbReference type="AlphaFoldDB" id="A0A409VGB6"/>
<keyword evidence="8 17" id="KW-0812">Transmembrane</keyword>
<evidence type="ECO:0000256" key="14">
    <source>
        <dbReference type="ARBA" id="ARBA00044743"/>
    </source>
</evidence>
<dbReference type="EMBL" id="NHTK01006068">
    <property type="protein sequence ID" value="PPQ65312.1"/>
    <property type="molecule type" value="Genomic_DNA"/>
</dbReference>
<comment type="function">
    <text evidence="14 17">Dol-P-Man:Man(5)GlcNAc(2)-PP-Dol alpha-1,3-mannosyltransferase that operates in the biosynthetic pathway of dolichol-linked oligosaccharides, the glycan precursors employed in protein asparagine (N)-glycosylation. The assembly of dolichol-linked oligosaccharides begins on the cytosolic side of the endoplasmic reticulum membrane and finishes in its lumen. The sequential addition of sugars to dolichol pyrophosphate produces dolichol-linked oligosaccharides containing fourteen sugars, including two GlcNAcs, nine mannoses and three glucoses. Once assembled, the oligosaccharide is transferred from the lipid to nascent proteins by oligosaccharyltransferases. In the lumen of the endoplasmic reticulum, adds the first dolichyl beta-D-mannosyl phosphate derived mannose in an alpha-1,3 linkage to Man(5)GlcNAc(2)-PP-dolichol to produce Man(6)GlcNAc(2)-PP-dolichol.</text>
</comment>
<dbReference type="GO" id="GO:0052925">
    <property type="term" value="F:dol-P-Man:Man(5)GlcNAc(2)-PP-Dol alpha-1,3-mannosyltransferase activity"/>
    <property type="evidence" value="ECO:0007669"/>
    <property type="project" value="UniProtKB-EC"/>
</dbReference>
<feature type="domain" description="Prolyl 4-hydroxylase alpha subunit" evidence="18">
    <location>
        <begin position="384"/>
        <end position="566"/>
    </location>
</feature>
<accession>A0A409VGB6</accession>
<evidence type="ECO:0000256" key="3">
    <source>
        <dbReference type="ARBA" id="ARBA00004922"/>
    </source>
</evidence>
<protein>
    <recommendedName>
        <fullName evidence="5 17">Dol-P-Man:Man(5)GlcNAc(2)-PP-Dol alpha-1,3-mannosyltransferase</fullName>
        <ecNumber evidence="4 17">2.4.1.258</ecNumber>
    </recommendedName>
    <alternativeName>
        <fullName evidence="17">Dol-P-Man-dependent alpha(1-3)-mannosyltransferase</fullName>
    </alternativeName>
</protein>
<keyword evidence="12" id="KW-0560">Oxidoreductase</keyword>
<dbReference type="InParanoid" id="A0A409VGB6"/>
<keyword evidence="11 17" id="KW-1133">Transmembrane helix</keyword>
<evidence type="ECO:0000256" key="11">
    <source>
        <dbReference type="ARBA" id="ARBA00022989"/>
    </source>
</evidence>
<keyword evidence="10" id="KW-0223">Dioxygenase</keyword>